<dbReference type="Proteomes" id="UP001642406">
    <property type="component" value="Unassembled WGS sequence"/>
</dbReference>
<feature type="region of interest" description="Disordered" evidence="1">
    <location>
        <begin position="466"/>
        <end position="498"/>
    </location>
</feature>
<comment type="caution">
    <text evidence="3">The sequence shown here is derived from an EMBL/GenBank/DDBJ whole genome shotgun (WGS) entry which is preliminary data.</text>
</comment>
<feature type="region of interest" description="Disordered" evidence="1">
    <location>
        <begin position="345"/>
        <end position="375"/>
    </location>
</feature>
<dbReference type="InterPro" id="IPR000210">
    <property type="entry name" value="BTB/POZ_dom"/>
</dbReference>
<name>A0ABP0BGJ5_9PEZI</name>
<evidence type="ECO:0000256" key="1">
    <source>
        <dbReference type="SAM" id="MobiDB-lite"/>
    </source>
</evidence>
<feature type="compositionally biased region" description="Low complexity" evidence="1">
    <location>
        <begin position="21"/>
        <end position="43"/>
    </location>
</feature>
<feature type="region of interest" description="Disordered" evidence="1">
    <location>
        <begin position="732"/>
        <end position="752"/>
    </location>
</feature>
<proteinExistence type="predicted"/>
<feature type="compositionally biased region" description="Basic and acidic residues" evidence="1">
    <location>
        <begin position="466"/>
        <end position="481"/>
    </location>
</feature>
<protein>
    <recommendedName>
        <fullName evidence="2">BTB domain-containing protein</fullName>
    </recommendedName>
</protein>
<dbReference type="PROSITE" id="PS50097">
    <property type="entry name" value="BTB"/>
    <property type="match status" value="1"/>
</dbReference>
<evidence type="ECO:0000313" key="4">
    <source>
        <dbReference type="Proteomes" id="UP001642406"/>
    </source>
</evidence>
<accession>A0ABP0BGJ5</accession>
<feature type="region of interest" description="Disordered" evidence="1">
    <location>
        <begin position="1"/>
        <end position="70"/>
    </location>
</feature>
<gene>
    <name evidence="3" type="ORF">SBRCBS47491_003447</name>
</gene>
<evidence type="ECO:0000313" key="3">
    <source>
        <dbReference type="EMBL" id="CAK7218255.1"/>
    </source>
</evidence>
<sequence>MPSKKSNGKGKAKAKSKRLTAVPSAPSVPNVPAESADAAEPVEMAPPPVPDFSPKRAMSNASKDSSTSDRKSSKSLFYALFGKHMDDVSLESGENFPLESSAGPIDVKAVGKARKPLVTHKNKAGQQAASMVAALETVDTNAGPSTATPSTAAKSATAKSATGKTAISKPTTAPTVAFSSRVVPDVPVLGPALFREPIPSTVPPPQVMEEALALARQLCAARDTVKTNTDLGSDVDLPRKYPVSHKTFREAMLVQERIDLANMPFVKTIFGRGDLYIALALNGKVDEVFRVSSECLSNLSDYFREIIDVLRVERGKNARQLKMIKNAPPLKTQLAALYPDHVKLEDEEEEVEDDESDTKAKGKGKAKSKEEESKPKFSIVLPSDDGLKGLKWFIGKTLCINLLCPAETTPPLPKDTSKVDMMRAMLEHTKNIPGFTMSAEMAEGFDGFFSYHKMGALEVFRDAFYPRDPDDNAERDREYRRFPPPPLPKALKPAEGQYKPPNKYRDLPHGGPFHRDCQECEPVPERPVAKVPQFGLFPDQIAKFHYTFTDEATPRLPTIASQKDDADDGVEGYTSEEVDDDSFVKYPVPITGMIHIDLSGNVNAELQLQQLTMILHAVHGHPDYVGDALNPDEFWHLLQFAERLGMTRSLAPFINAWRATFAENNPEPKINPTATDNESVDGAVVTKLRVGFAIGCAKTVQDAMRFVAWHMTLEDDPKDGVVIKMPFDIEPKVKSEKPKPGKSKLTQETLKN</sequence>
<dbReference type="EMBL" id="CAWUHC010000023">
    <property type="protein sequence ID" value="CAK7218255.1"/>
    <property type="molecule type" value="Genomic_DNA"/>
</dbReference>
<organism evidence="3 4">
    <name type="scientific">Sporothrix bragantina</name>
    <dbReference type="NCBI Taxonomy" id="671064"/>
    <lineage>
        <taxon>Eukaryota</taxon>
        <taxon>Fungi</taxon>
        <taxon>Dikarya</taxon>
        <taxon>Ascomycota</taxon>
        <taxon>Pezizomycotina</taxon>
        <taxon>Sordariomycetes</taxon>
        <taxon>Sordariomycetidae</taxon>
        <taxon>Ophiostomatales</taxon>
        <taxon>Ophiostomataceae</taxon>
        <taxon>Sporothrix</taxon>
    </lineage>
</organism>
<feature type="compositionally biased region" description="Acidic residues" evidence="1">
    <location>
        <begin position="345"/>
        <end position="356"/>
    </location>
</feature>
<evidence type="ECO:0000259" key="2">
    <source>
        <dbReference type="PROSITE" id="PS50097"/>
    </source>
</evidence>
<feature type="domain" description="BTB" evidence="2">
    <location>
        <begin position="273"/>
        <end position="346"/>
    </location>
</feature>
<reference evidence="3 4" key="1">
    <citation type="submission" date="2024-01" db="EMBL/GenBank/DDBJ databases">
        <authorList>
            <person name="Allen C."/>
            <person name="Tagirdzhanova G."/>
        </authorList>
    </citation>
    <scope>NUCLEOTIDE SEQUENCE [LARGE SCALE GENOMIC DNA]</scope>
</reference>
<feature type="compositionally biased region" description="Basic residues" evidence="1">
    <location>
        <begin position="1"/>
        <end position="18"/>
    </location>
</feature>
<keyword evidence="4" id="KW-1185">Reference proteome</keyword>
<feature type="region of interest" description="Disordered" evidence="1">
    <location>
        <begin position="141"/>
        <end position="171"/>
    </location>
</feature>
<feature type="compositionally biased region" description="Low complexity" evidence="1">
    <location>
        <begin position="142"/>
        <end position="166"/>
    </location>
</feature>